<dbReference type="PANTHER" id="PTHR36113">
    <property type="entry name" value="LYASE, PUTATIVE-RELATED-RELATED"/>
    <property type="match status" value="1"/>
</dbReference>
<keyword evidence="3" id="KW-1185">Reference proteome</keyword>
<evidence type="ECO:0000259" key="1">
    <source>
        <dbReference type="PROSITE" id="PS51819"/>
    </source>
</evidence>
<dbReference type="Pfam" id="PF00903">
    <property type="entry name" value="Glyoxalase"/>
    <property type="match status" value="1"/>
</dbReference>
<dbReference type="SUPFAM" id="SSF54593">
    <property type="entry name" value="Glyoxalase/Bleomycin resistance protein/Dihydroxybiphenyl dioxygenase"/>
    <property type="match status" value="1"/>
</dbReference>
<dbReference type="InterPro" id="IPR029068">
    <property type="entry name" value="Glyas_Bleomycin-R_OHBP_Dase"/>
</dbReference>
<name>A0ABT1YDP4_9BACL</name>
<evidence type="ECO:0000313" key="3">
    <source>
        <dbReference type="Proteomes" id="UP001300012"/>
    </source>
</evidence>
<dbReference type="EMBL" id="JANQBD010000002">
    <property type="protein sequence ID" value="MCR8630090.1"/>
    <property type="molecule type" value="Genomic_DNA"/>
</dbReference>
<protein>
    <submittedName>
        <fullName evidence="2">VOC family protein</fullName>
    </submittedName>
</protein>
<comment type="caution">
    <text evidence="2">The sequence shown here is derived from an EMBL/GenBank/DDBJ whole genome shotgun (WGS) entry which is preliminary data.</text>
</comment>
<gene>
    <name evidence="2" type="ORF">NV381_02630</name>
</gene>
<sequence>MKLNHLNLTVNDVKATREFLEKYFELKTGSTRGNSFAVLSDNHGLVLTLMSGAQVSYPKTFHIGFIQESEERVNEINQRLKDDGFDVKPPQRSHGWTFYVQSPGGFMVEVLA</sequence>
<dbReference type="InterPro" id="IPR004360">
    <property type="entry name" value="Glyas_Fos-R_dOase_dom"/>
</dbReference>
<feature type="domain" description="VOC" evidence="1">
    <location>
        <begin position="2"/>
        <end position="112"/>
    </location>
</feature>
<dbReference type="Proteomes" id="UP001300012">
    <property type="component" value="Unassembled WGS sequence"/>
</dbReference>
<reference evidence="2 3" key="1">
    <citation type="submission" date="2022-08" db="EMBL/GenBank/DDBJ databases">
        <title>Paenibacillus endoradicis sp. nov., Paenibacillus radicibacter sp. nov and Paenibacillus pararadicis sp. nov., three cold-adapted plant growth-promoting bacteria isolated from root of Larix gmelinii in Great Khingan.</title>
        <authorList>
            <person name="Xue H."/>
        </authorList>
    </citation>
    <scope>NUCLEOTIDE SEQUENCE [LARGE SCALE GENOMIC DNA]</scope>
    <source>
        <strain evidence="2 3">N5-1-1-5</strain>
    </source>
</reference>
<evidence type="ECO:0000313" key="2">
    <source>
        <dbReference type="EMBL" id="MCR8630090.1"/>
    </source>
</evidence>
<organism evidence="2 3">
    <name type="scientific">Paenibacillus radicis</name>
    <name type="common">ex Xue et al. 2023</name>
    <dbReference type="NCBI Taxonomy" id="2972489"/>
    <lineage>
        <taxon>Bacteria</taxon>
        <taxon>Bacillati</taxon>
        <taxon>Bacillota</taxon>
        <taxon>Bacilli</taxon>
        <taxon>Bacillales</taxon>
        <taxon>Paenibacillaceae</taxon>
        <taxon>Paenibacillus</taxon>
    </lineage>
</organism>
<accession>A0ABT1YDP4</accession>
<dbReference type="PROSITE" id="PS51819">
    <property type="entry name" value="VOC"/>
    <property type="match status" value="1"/>
</dbReference>
<dbReference type="InterPro" id="IPR037523">
    <property type="entry name" value="VOC_core"/>
</dbReference>
<dbReference type="InterPro" id="IPR051332">
    <property type="entry name" value="Fosfomycin_Res_Enzymes"/>
</dbReference>
<dbReference type="PANTHER" id="PTHR36113:SF3">
    <property type="entry name" value="SLL5075 PROTEIN"/>
    <property type="match status" value="1"/>
</dbReference>
<dbReference type="Gene3D" id="3.10.180.10">
    <property type="entry name" value="2,3-Dihydroxybiphenyl 1,2-Dioxygenase, domain 1"/>
    <property type="match status" value="1"/>
</dbReference>
<proteinExistence type="predicted"/>
<dbReference type="CDD" id="cd06587">
    <property type="entry name" value="VOC"/>
    <property type="match status" value="1"/>
</dbReference>
<dbReference type="RefSeq" id="WP_258211713.1">
    <property type="nucleotide sequence ID" value="NZ_JANQBD010000002.1"/>
</dbReference>